<sequence>MCFLFKVQHGSTFVLPVTYHGIVWNHARGTSATIGRKSFMSTDTEMESFNEGGLGMTGCGSGGFVRHKSKLAHEKRARARLPVSNFVSGTRVWFRLN</sequence>
<proteinExistence type="predicted"/>
<dbReference type="AlphaFoldDB" id="A0AAV4QHG9"/>
<dbReference type="EMBL" id="BPLR01006334">
    <property type="protein sequence ID" value="GIY09148.1"/>
    <property type="molecule type" value="Genomic_DNA"/>
</dbReference>
<organism evidence="1 2">
    <name type="scientific">Caerostris extrusa</name>
    <name type="common">Bark spider</name>
    <name type="synonym">Caerostris bankana</name>
    <dbReference type="NCBI Taxonomy" id="172846"/>
    <lineage>
        <taxon>Eukaryota</taxon>
        <taxon>Metazoa</taxon>
        <taxon>Ecdysozoa</taxon>
        <taxon>Arthropoda</taxon>
        <taxon>Chelicerata</taxon>
        <taxon>Arachnida</taxon>
        <taxon>Araneae</taxon>
        <taxon>Araneomorphae</taxon>
        <taxon>Entelegynae</taxon>
        <taxon>Araneoidea</taxon>
        <taxon>Araneidae</taxon>
        <taxon>Caerostris</taxon>
    </lineage>
</organism>
<keyword evidence="2" id="KW-1185">Reference proteome</keyword>
<reference evidence="1 2" key="1">
    <citation type="submission" date="2021-06" db="EMBL/GenBank/DDBJ databases">
        <title>Caerostris extrusa draft genome.</title>
        <authorList>
            <person name="Kono N."/>
            <person name="Arakawa K."/>
        </authorList>
    </citation>
    <scope>NUCLEOTIDE SEQUENCE [LARGE SCALE GENOMIC DNA]</scope>
</reference>
<protein>
    <submittedName>
        <fullName evidence="1">Uncharacterized protein</fullName>
    </submittedName>
</protein>
<evidence type="ECO:0000313" key="1">
    <source>
        <dbReference type="EMBL" id="GIY09148.1"/>
    </source>
</evidence>
<accession>A0AAV4QHG9</accession>
<comment type="caution">
    <text evidence="1">The sequence shown here is derived from an EMBL/GenBank/DDBJ whole genome shotgun (WGS) entry which is preliminary data.</text>
</comment>
<dbReference type="Proteomes" id="UP001054945">
    <property type="component" value="Unassembled WGS sequence"/>
</dbReference>
<name>A0AAV4QHG9_CAEEX</name>
<evidence type="ECO:0000313" key="2">
    <source>
        <dbReference type="Proteomes" id="UP001054945"/>
    </source>
</evidence>
<gene>
    <name evidence="1" type="ORF">CEXT_663751</name>
</gene>